<name>A0ABM1ERK1_PRICU</name>
<reference evidence="3" key="1">
    <citation type="submission" date="2025-08" db="UniProtKB">
        <authorList>
            <consortium name="RefSeq"/>
        </authorList>
    </citation>
    <scope>IDENTIFICATION</scope>
</reference>
<evidence type="ECO:0000313" key="3">
    <source>
        <dbReference type="RefSeq" id="XP_014674822.1"/>
    </source>
</evidence>
<dbReference type="InterPro" id="IPR039340">
    <property type="entry name" value="Tfc4/TFIIIC-102/Sfc4"/>
</dbReference>
<dbReference type="Proteomes" id="UP000695022">
    <property type="component" value="Unplaced"/>
</dbReference>
<evidence type="ECO:0000256" key="1">
    <source>
        <dbReference type="PROSITE-ProRule" id="PRU00339"/>
    </source>
</evidence>
<keyword evidence="1" id="KW-0802">TPR repeat</keyword>
<sequence length="892" mass="100961">MMSTHCHDDAQRAVPGIATGKAQDAYELIRQPDGSYIEIRQIGIDDDEMSGIAGPSCEAELVPLETMVPSELPLVLDESGESELDEVSQVDSQSEEQQITEKYLKGEISFTEFMDLSEQLHEPTEQSDVDGKMHAGTIKQPGFEQVIQVELMLDKEHRKMRRKGPAGRRSKLPRDLQGLMGEANLCFARGEHEEAIKMCMEIIRLVPTAPEPFQTLGMLYEEMGDVERSLQFSLIAAHLSPIDVEEWVKLAEMSLEQGNIKQAVTCYSKAIKGEPQNPGLLWERCKCYEALHEQKRALEGYLVILNLLEPSDGDKFMHLSKDIARIQHESGDVLLAIATMEAAFQAHPLSITSEDINLALELYISQKQFHSSLDLICRHCGVKILYKVHDEKAPATDRYNIPDALPIDLRIKLVVCLIHLSYNIAQMIVQPLFQESPEDMGDLCLDVAEAYMEVGSYQDALPILSTLVNSHSYNLAAVWLRYGECLNALGQMQNAVQAYRQVVDLAPSHMSARMTLSSLQQQLGRHDEALLALTHVEHDASGEAVAPDLALLLQRCNLLYSQAKWQEFVRCSKHALSSQFKDVVRPSYLGVIIKNRSLRHRKEALRYLGCNMESTSEGLFTNEKSASPDDMWDLYCRVCHKMHELGKHAELETFTIAALTSSQFMNDPDKAKEAEFMCLMACYMNKNFEFAYNIIKEICVKEMKNNSAWNLLCQIITWSDDIRHNRFCMRLLMKQPDHLPLEMLNGHNSVVAGSYKHSLGEYVAAFRQAPKDPLISLCIGLTFFHLASQKFSSKRHSLVVQGCSFLNQYVELRGECQETFYNLGRAMHQLGLLYAAVYYYKRALAVGPAIKEDHHQELFDLKRETAFNLSLIYQHSGNNDLARMVLNEHCIV</sequence>
<feature type="repeat" description="TPR" evidence="1">
    <location>
        <begin position="244"/>
        <end position="277"/>
    </location>
</feature>
<evidence type="ECO:0000313" key="2">
    <source>
        <dbReference type="Proteomes" id="UP000695022"/>
    </source>
</evidence>
<accession>A0ABM1ERK1</accession>
<dbReference type="SMART" id="SM00028">
    <property type="entry name" value="TPR"/>
    <property type="match status" value="5"/>
</dbReference>
<dbReference type="PANTHER" id="PTHR23082">
    <property type="entry name" value="TRANSCRIPTION INITIATION FACTOR IIIC TFIIIC , POLYPEPTIDE 3-RELATED"/>
    <property type="match status" value="1"/>
</dbReference>
<feature type="repeat" description="TPR" evidence="1">
    <location>
        <begin position="817"/>
        <end position="850"/>
    </location>
</feature>
<dbReference type="PROSITE" id="PS50005">
    <property type="entry name" value="TPR"/>
    <property type="match status" value="3"/>
</dbReference>
<dbReference type="SUPFAM" id="SSF48452">
    <property type="entry name" value="TPR-like"/>
    <property type="match status" value="2"/>
</dbReference>
<dbReference type="PANTHER" id="PTHR23082:SF0">
    <property type="entry name" value="GENERAL TRANSCRIPTION FACTOR 3C POLYPEPTIDE 3"/>
    <property type="match status" value="1"/>
</dbReference>
<proteinExistence type="predicted"/>
<keyword evidence="2" id="KW-1185">Reference proteome</keyword>
<dbReference type="Pfam" id="PF13432">
    <property type="entry name" value="TPR_16"/>
    <property type="match status" value="1"/>
</dbReference>
<dbReference type="RefSeq" id="XP_014674822.1">
    <property type="nucleotide sequence ID" value="XM_014819336.1"/>
</dbReference>
<dbReference type="InterPro" id="IPR019734">
    <property type="entry name" value="TPR_rpt"/>
</dbReference>
<organism evidence="2 3">
    <name type="scientific">Priapulus caudatus</name>
    <name type="common">Priapulid worm</name>
    <dbReference type="NCBI Taxonomy" id="37621"/>
    <lineage>
        <taxon>Eukaryota</taxon>
        <taxon>Metazoa</taxon>
        <taxon>Ecdysozoa</taxon>
        <taxon>Scalidophora</taxon>
        <taxon>Priapulida</taxon>
        <taxon>Priapulimorpha</taxon>
        <taxon>Priapulimorphida</taxon>
        <taxon>Priapulidae</taxon>
        <taxon>Priapulus</taxon>
    </lineage>
</organism>
<dbReference type="InterPro" id="IPR011990">
    <property type="entry name" value="TPR-like_helical_dom_sf"/>
</dbReference>
<feature type="repeat" description="TPR" evidence="1">
    <location>
        <begin position="476"/>
        <end position="509"/>
    </location>
</feature>
<gene>
    <name evidence="3" type="primary">LOC106814945</name>
</gene>
<protein>
    <submittedName>
        <fullName evidence="3">General transcription factor 3C polypeptide 3-like isoform X1</fullName>
    </submittedName>
</protein>
<dbReference type="GeneID" id="106814945"/>
<dbReference type="Gene3D" id="1.25.40.10">
    <property type="entry name" value="Tetratricopeptide repeat domain"/>
    <property type="match status" value="3"/>
</dbReference>